<proteinExistence type="predicted"/>
<protein>
    <submittedName>
        <fullName evidence="1">Uncharacterized protein</fullName>
    </submittedName>
</protein>
<keyword evidence="2" id="KW-1185">Reference proteome</keyword>
<dbReference type="Proteomes" id="UP001302316">
    <property type="component" value="Unassembled WGS sequence"/>
</dbReference>
<dbReference type="RefSeq" id="WP_346053309.1">
    <property type="nucleotide sequence ID" value="NZ_JAYGII010000056.1"/>
</dbReference>
<gene>
    <name evidence="1" type="ORF">VCB98_13220</name>
</gene>
<dbReference type="EMBL" id="JAYGII010000056">
    <property type="protein sequence ID" value="MEA5446781.1"/>
    <property type="molecule type" value="Genomic_DNA"/>
</dbReference>
<comment type="caution">
    <text evidence="1">The sequence shown here is derived from an EMBL/GenBank/DDBJ whole genome shotgun (WGS) entry which is preliminary data.</text>
</comment>
<evidence type="ECO:0000313" key="1">
    <source>
        <dbReference type="EMBL" id="MEA5446781.1"/>
    </source>
</evidence>
<sequence length="159" mass="17850">MTTPIQNHWRQASADAGCNDRIIPFPGPCRPLGRHYPDIAYRRIPHLIADALDQNSGSNSVYFLLYFDPERRGRVSLTLRPGLAGEPQMPYDGVDVKEGARLDMAPVIHLIEAVHLQILRGQEEENPHAFMAHRDGWLSPLSEAAVKSPLPRDIYPLLP</sequence>
<dbReference type="AlphaFoldDB" id="A0AAP6JHD8"/>
<name>A0AAP6JHD8_9GAMM</name>
<reference evidence="1 2" key="1">
    <citation type="submission" date="2023-12" db="EMBL/GenBank/DDBJ databases">
        <title>Whole-genome sequencing of halo(alkali)philic microorganisms from hypersaline lakes.</title>
        <authorList>
            <person name="Sorokin D.Y."/>
            <person name="Merkel A.Y."/>
            <person name="Messina E."/>
            <person name="Yakimov M."/>
        </authorList>
    </citation>
    <scope>NUCLEOTIDE SEQUENCE [LARGE SCALE GENOMIC DNA]</scope>
    <source>
        <strain evidence="1 2">AB-CW1</strain>
    </source>
</reference>
<evidence type="ECO:0000313" key="2">
    <source>
        <dbReference type="Proteomes" id="UP001302316"/>
    </source>
</evidence>
<organism evidence="1 2">
    <name type="scientific">Natronospira elongata</name>
    <dbReference type="NCBI Taxonomy" id="3110268"/>
    <lineage>
        <taxon>Bacteria</taxon>
        <taxon>Pseudomonadati</taxon>
        <taxon>Pseudomonadota</taxon>
        <taxon>Gammaproteobacteria</taxon>
        <taxon>Natronospirales</taxon>
        <taxon>Natronospiraceae</taxon>
        <taxon>Natronospira</taxon>
    </lineage>
</organism>
<accession>A0AAP6JHD8</accession>